<dbReference type="OrthoDB" id="5351104at2"/>
<dbReference type="RefSeq" id="WP_067765954.1">
    <property type="nucleotide sequence ID" value="NZ_LZDS01000027.1"/>
</dbReference>
<dbReference type="Proteomes" id="UP000185753">
    <property type="component" value="Unassembled WGS sequence"/>
</dbReference>
<feature type="region of interest" description="Disordered" evidence="1">
    <location>
        <begin position="768"/>
        <end position="802"/>
    </location>
</feature>
<dbReference type="AlphaFoldDB" id="A0A1A7R7T5"/>
<name>A0A1A7R7T5_9GAMM</name>
<protein>
    <recommendedName>
        <fullName evidence="4">Mobilization protein</fullName>
    </recommendedName>
</protein>
<evidence type="ECO:0000313" key="3">
    <source>
        <dbReference type="Proteomes" id="UP000185753"/>
    </source>
</evidence>
<comment type="caution">
    <text evidence="2">The sequence shown here is derived from an EMBL/GenBank/DDBJ whole genome shotgun (WGS) entry which is preliminary data.</text>
</comment>
<evidence type="ECO:0000256" key="1">
    <source>
        <dbReference type="SAM" id="MobiDB-lite"/>
    </source>
</evidence>
<feature type="compositionally biased region" description="Basic and acidic residues" evidence="1">
    <location>
        <begin position="339"/>
        <end position="353"/>
    </location>
</feature>
<feature type="compositionally biased region" description="Basic and acidic residues" evidence="1">
    <location>
        <begin position="294"/>
        <end position="308"/>
    </location>
</feature>
<reference evidence="3" key="1">
    <citation type="submission" date="2016-06" db="EMBL/GenBank/DDBJ databases">
        <authorList>
            <person name="Radolfova-Krizova L."/>
            <person name="Nemec A."/>
        </authorList>
    </citation>
    <scope>NUCLEOTIDE SEQUENCE [LARGE SCALE GENOMIC DNA]</scope>
    <source>
        <strain evidence="3">ANC 4275</strain>
    </source>
</reference>
<feature type="compositionally biased region" description="Basic and acidic residues" evidence="1">
    <location>
        <begin position="768"/>
        <end position="782"/>
    </location>
</feature>
<organism evidence="2 3">
    <name type="scientific">Acinetobacter gandensis</name>
    <dbReference type="NCBI Taxonomy" id="1443941"/>
    <lineage>
        <taxon>Bacteria</taxon>
        <taxon>Pseudomonadati</taxon>
        <taxon>Pseudomonadota</taxon>
        <taxon>Gammaproteobacteria</taxon>
        <taxon>Moraxellales</taxon>
        <taxon>Moraxellaceae</taxon>
        <taxon>Acinetobacter</taxon>
    </lineage>
</organism>
<feature type="region of interest" description="Disordered" evidence="1">
    <location>
        <begin position="294"/>
        <end position="357"/>
    </location>
</feature>
<accession>A0A1A7R7T5</accession>
<gene>
    <name evidence="2" type="ORF">A9J31_07440</name>
</gene>
<evidence type="ECO:0000313" key="2">
    <source>
        <dbReference type="EMBL" id="OBX27951.1"/>
    </source>
</evidence>
<dbReference type="EMBL" id="LZDS01000027">
    <property type="protein sequence ID" value="OBX27951.1"/>
    <property type="molecule type" value="Genomic_DNA"/>
</dbReference>
<feature type="compositionally biased region" description="Basic and acidic residues" evidence="1">
    <location>
        <begin position="790"/>
        <end position="802"/>
    </location>
</feature>
<keyword evidence="3" id="KW-1185">Reference proteome</keyword>
<evidence type="ECO:0008006" key="4">
    <source>
        <dbReference type="Google" id="ProtNLM"/>
    </source>
</evidence>
<sequence length="802" mass="93714">MIIKFLPHGKGDPFRAAAYVMDDKDHLNLPRTGVEVLRGDPMTFASIAQSSPHKYRYTSVVIAWAAEDEVGLDEINEVLDAFEQHAFAGLKPHQYHMTAVMHEEENRSRHIHVLIPRLELTTEKSLNIAPPGHRHYFDPLRDYFNHKYEWARPDDPARARSLQLQDHALKQNAAALRANLIEQPKATRIELINQFVEHRMLQGMVYDRPTVLQALSEIGTITRIGQNYISLRTEAGTDRLKAAYYDEQFYLSDYLENQRRTEALGSTSIEDSRKLAERNRALREAEQRIQEVRAKRQQYNERTYRDPEPVSASISHDQRSTCPVEPTIEEATTIQDQSRGGDRTAKQSDERNSLTDAKSSTITFGDLRGDRENQKIGFEFLDVERHTIQRDQPTTQDETRSEYYRRDSAGHRQNTYLYFSAIADTDLQQQSHFNLHQYKRYLNARVPYRVTTPNSTAISVVTTRKSSFEQLLASDEGRDQRRNQYNRIAANLPRQIATIDRTIEQRVTAQGSADPTVSELFIQQHRRARSNKLIQYLGSVIQRVSGYLSPIRTVSNAVSELYRGKTQQLLELFRDTTFDQLGKFAISREKHRKRVRQCAERSHEYEQRFKQAHQFISTALNWSIQRIFPKDNLSHFINNIVQQHPDQDFTMMRVYAERVDNQITDHIRFLMDENKKGNRYPTEEKLKFTREFRLCTEKLIQNIHLFKTDDPNILGFLNTMDHYMQMIDLNHPRPHLKEENSPLINANDASRLDIKDCVNELRSYLEPYGRKRSAEENERKQDVQIVPKTPEPKKNNLRDLEF</sequence>
<proteinExistence type="predicted"/>